<organism evidence="3 4">
    <name type="scientific">Cytobacillus spartinae</name>
    <dbReference type="NCBI Taxonomy" id="3299023"/>
    <lineage>
        <taxon>Bacteria</taxon>
        <taxon>Bacillati</taxon>
        <taxon>Bacillota</taxon>
        <taxon>Bacilli</taxon>
        <taxon>Bacillales</taxon>
        <taxon>Bacillaceae</taxon>
        <taxon>Cytobacillus</taxon>
    </lineage>
</organism>
<feature type="domain" description="Peptidase C39-like" evidence="2">
    <location>
        <begin position="96"/>
        <end position="261"/>
    </location>
</feature>
<comment type="caution">
    <text evidence="3">The sequence shown here is derived from an EMBL/GenBank/DDBJ whole genome shotgun (WGS) entry which is preliminary data.</text>
</comment>
<keyword evidence="1" id="KW-0472">Membrane</keyword>
<evidence type="ECO:0000256" key="1">
    <source>
        <dbReference type="SAM" id="Phobius"/>
    </source>
</evidence>
<protein>
    <submittedName>
        <fullName evidence="3">C39 family peptidase</fullName>
    </submittedName>
</protein>
<dbReference type="InterPro" id="IPR039563">
    <property type="entry name" value="Peptidase_C39_single_dom"/>
</dbReference>
<dbReference type="PANTHER" id="PTHR37806:SF1">
    <property type="entry name" value="PEPTIDASE C39-LIKE DOMAIN-CONTAINING PROTEIN"/>
    <property type="match status" value="1"/>
</dbReference>
<gene>
    <name evidence="3" type="ORF">ACFYKX_22490</name>
</gene>
<dbReference type="InterPro" id="IPR016997">
    <property type="entry name" value="UCP032442"/>
</dbReference>
<keyword evidence="1" id="KW-0812">Transmembrane</keyword>
<dbReference type="Proteomes" id="UP001601059">
    <property type="component" value="Unassembled WGS sequence"/>
</dbReference>
<evidence type="ECO:0000313" key="4">
    <source>
        <dbReference type="Proteomes" id="UP001601059"/>
    </source>
</evidence>
<keyword evidence="4" id="KW-1185">Reference proteome</keyword>
<dbReference type="EMBL" id="JBIACK010000015">
    <property type="protein sequence ID" value="MFE8703333.1"/>
    <property type="molecule type" value="Genomic_DNA"/>
</dbReference>
<keyword evidence="1" id="KW-1133">Transmembrane helix</keyword>
<sequence>MNILFLIIGLLLLLFIYLLIKVRKGTGLLKSSIMFLSAFLIIVIAFIFENSKTTHIANAVESIKLLWVQTPVEKTNTLLDKHSAISIIKIKDEVLLDAPAINQFPELPRGCEVTSLAMLLQYTGINVDKMTLAEKVKKDPTPYKVENGKVYFGHPNVGFVGNMYTFDEKGYGVYHKPIKELAETYLPNQITDLTGSGFEEIKIHLSDDRPVWVITNTTYKKLPKNYFQTWYTPIGEVNITLKEHSVLITGYDQQFIYFNDPLTGEKNKKAPLVDFEESWVQMGRQAITYLPKE</sequence>
<dbReference type="PANTHER" id="PTHR37806">
    <property type="entry name" value="LMO0724 PROTEIN"/>
    <property type="match status" value="1"/>
</dbReference>
<accession>A0ABW6KGE6</accession>
<feature type="transmembrane region" description="Helical" evidence="1">
    <location>
        <begin position="28"/>
        <end position="48"/>
    </location>
</feature>
<proteinExistence type="predicted"/>
<dbReference type="CDD" id="cd02549">
    <property type="entry name" value="Peptidase_C39A"/>
    <property type="match status" value="1"/>
</dbReference>
<evidence type="ECO:0000313" key="3">
    <source>
        <dbReference type="EMBL" id="MFE8703333.1"/>
    </source>
</evidence>
<dbReference type="InterPro" id="IPR039564">
    <property type="entry name" value="Peptidase_C39-like"/>
</dbReference>
<evidence type="ECO:0000259" key="2">
    <source>
        <dbReference type="Pfam" id="PF13529"/>
    </source>
</evidence>
<reference evidence="3 4" key="1">
    <citation type="submission" date="2024-08" db="EMBL/GenBank/DDBJ databases">
        <title>Two novel Cytobacillus novel species.</title>
        <authorList>
            <person name="Liu G."/>
        </authorList>
    </citation>
    <scope>NUCLEOTIDE SEQUENCE [LARGE SCALE GENOMIC DNA]</scope>
    <source>
        <strain evidence="3 4">FJAT-54145</strain>
    </source>
</reference>
<dbReference type="Pfam" id="PF13529">
    <property type="entry name" value="Peptidase_C39_2"/>
    <property type="match status" value="1"/>
</dbReference>
<name>A0ABW6KGE6_9BACI</name>
<dbReference type="PIRSF" id="PIRSF032442">
    <property type="entry name" value="UCP032442"/>
    <property type="match status" value="1"/>
</dbReference>
<dbReference type="Gene3D" id="3.90.70.10">
    <property type="entry name" value="Cysteine proteinases"/>
    <property type="match status" value="1"/>
</dbReference>
<dbReference type="RefSeq" id="WP_389363785.1">
    <property type="nucleotide sequence ID" value="NZ_JBIACK010000015.1"/>
</dbReference>